<dbReference type="GO" id="GO:0019901">
    <property type="term" value="F:protein kinase binding"/>
    <property type="evidence" value="ECO:0007669"/>
    <property type="project" value="TreeGrafter"/>
</dbReference>
<dbReference type="SMART" id="SM01010">
    <property type="entry name" value="AMPKBI"/>
    <property type="match status" value="1"/>
</dbReference>
<dbReference type="OrthoDB" id="4063123at2759"/>
<evidence type="ECO:0000256" key="5">
    <source>
        <dbReference type="SAM" id="MobiDB-lite"/>
    </source>
</evidence>
<evidence type="ECO:0000256" key="4">
    <source>
        <dbReference type="ARBA" id="ARBA00022553"/>
    </source>
</evidence>
<dbReference type="InterPro" id="IPR014756">
    <property type="entry name" value="Ig_E-set"/>
</dbReference>
<reference evidence="8" key="2">
    <citation type="submission" date="2012-08" db="EMBL/GenBank/DDBJ databases">
        <title>Genome sequence of Kazachstania naganishii.</title>
        <authorList>
            <person name="Gordon J.L."/>
            <person name="Armisen D."/>
            <person name="Proux-Wera E."/>
            <person name="OhEigeartaigh S.S."/>
            <person name="Byrne K.P."/>
            <person name="Wolfe K.H."/>
        </authorList>
    </citation>
    <scope>NUCLEOTIDE SEQUENCE [LARGE SCALE GENOMIC DNA]</scope>
    <source>
        <strain evidence="8">ATCC MYA-139 / BCRC 22969 / CBS 8797 / CCRC 22969 / KCTC 17520 / NBRC 10181 / NCYC 3082</strain>
    </source>
</reference>
<dbReference type="Gene3D" id="6.20.250.60">
    <property type="match status" value="1"/>
</dbReference>
<dbReference type="GO" id="GO:0001403">
    <property type="term" value="P:invasive growth in response to glucose limitation"/>
    <property type="evidence" value="ECO:0007669"/>
    <property type="project" value="EnsemblFungi"/>
</dbReference>
<dbReference type="eggNOG" id="KOG1616">
    <property type="taxonomic scope" value="Eukaryota"/>
</dbReference>
<evidence type="ECO:0000313" key="8">
    <source>
        <dbReference type="Proteomes" id="UP000006310"/>
    </source>
</evidence>
<dbReference type="KEGG" id="kng:KNAG_0B00600"/>
<evidence type="ECO:0000256" key="3">
    <source>
        <dbReference type="ARBA" id="ARBA00022490"/>
    </source>
</evidence>
<dbReference type="InterPro" id="IPR037256">
    <property type="entry name" value="ASC_dom_sf"/>
</dbReference>
<name>J7RG51_HUIN7</name>
<dbReference type="GO" id="GO:0004679">
    <property type="term" value="F:AMP-activated protein kinase activity"/>
    <property type="evidence" value="ECO:0007669"/>
    <property type="project" value="EnsemblFungi"/>
</dbReference>
<evidence type="ECO:0000313" key="7">
    <source>
        <dbReference type="EMBL" id="CCK68508.1"/>
    </source>
</evidence>
<dbReference type="PANTHER" id="PTHR10343">
    <property type="entry name" value="5'-AMP-ACTIVATED PROTEIN KINASE , BETA SUBUNIT"/>
    <property type="match status" value="1"/>
</dbReference>
<dbReference type="GO" id="GO:0007165">
    <property type="term" value="P:signal transduction"/>
    <property type="evidence" value="ECO:0007669"/>
    <property type="project" value="EnsemblFungi"/>
</dbReference>
<dbReference type="GO" id="GO:0005634">
    <property type="term" value="C:nucleus"/>
    <property type="evidence" value="ECO:0007669"/>
    <property type="project" value="TreeGrafter"/>
</dbReference>
<dbReference type="RefSeq" id="XP_022462754.1">
    <property type="nucleotide sequence ID" value="XM_022611335.1"/>
</dbReference>
<dbReference type="EMBL" id="HE978315">
    <property type="protein sequence ID" value="CCK68508.1"/>
    <property type="molecule type" value="Genomic_DNA"/>
</dbReference>
<dbReference type="SUPFAM" id="SSF81296">
    <property type="entry name" value="E set domains"/>
    <property type="match status" value="1"/>
</dbReference>
<dbReference type="SUPFAM" id="SSF160219">
    <property type="entry name" value="AMPKBI-like"/>
    <property type="match status" value="1"/>
</dbReference>
<dbReference type="GeneID" id="34524158"/>
<keyword evidence="4" id="KW-0597">Phosphoprotein</keyword>
<evidence type="ECO:0000256" key="2">
    <source>
        <dbReference type="ARBA" id="ARBA00010926"/>
    </source>
</evidence>
<dbReference type="Proteomes" id="UP000006310">
    <property type="component" value="Chromosome 2"/>
</dbReference>
<evidence type="ECO:0000259" key="6">
    <source>
        <dbReference type="SMART" id="SM01010"/>
    </source>
</evidence>
<feature type="domain" description="Association with the SNF1 complex (ASC)" evidence="6">
    <location>
        <begin position="273"/>
        <end position="388"/>
    </location>
</feature>
<evidence type="ECO:0000256" key="1">
    <source>
        <dbReference type="ARBA" id="ARBA00004496"/>
    </source>
</evidence>
<dbReference type="STRING" id="1071383.J7RG51"/>
<dbReference type="PANTHER" id="PTHR10343:SF84">
    <property type="entry name" value="5'-AMP-ACTIVATED PROTEIN KINASE SUBUNIT BETA-1"/>
    <property type="match status" value="1"/>
</dbReference>
<dbReference type="InterPro" id="IPR032640">
    <property type="entry name" value="AMPK1_CBM"/>
</dbReference>
<dbReference type="Pfam" id="PF04739">
    <property type="entry name" value="AMPKBI"/>
    <property type="match status" value="1"/>
</dbReference>
<feature type="compositionally biased region" description="Low complexity" evidence="5">
    <location>
        <begin position="97"/>
        <end position="107"/>
    </location>
</feature>
<gene>
    <name evidence="7" type="primary">KNAG0B00600</name>
    <name evidence="7" type="ordered locus">KNAG_0B00600</name>
</gene>
<dbReference type="CDD" id="cd02859">
    <property type="entry name" value="E_set_AMPKbeta_like_N"/>
    <property type="match status" value="1"/>
</dbReference>
<proteinExistence type="inferred from homology"/>
<dbReference type="InterPro" id="IPR006828">
    <property type="entry name" value="ASC_dom"/>
</dbReference>
<accession>J7RG51</accession>
<comment type="subcellular location">
    <subcellularLocation>
        <location evidence="1">Cytoplasm</location>
    </subcellularLocation>
</comment>
<dbReference type="GO" id="GO:0031588">
    <property type="term" value="C:nucleotide-activated protein kinase complex"/>
    <property type="evidence" value="ECO:0007669"/>
    <property type="project" value="EnsemblFungi"/>
</dbReference>
<dbReference type="GO" id="GO:0042149">
    <property type="term" value="P:cellular response to glucose starvation"/>
    <property type="evidence" value="ECO:0007669"/>
    <property type="project" value="EnsemblFungi"/>
</dbReference>
<dbReference type="FunFam" id="2.60.40.10:FF:000562">
    <property type="entry name" value="Snf1 kinase complex beta-subunit Gal83"/>
    <property type="match status" value="1"/>
</dbReference>
<comment type="similarity">
    <text evidence="2">Belongs to the 5'-AMP-activated protein kinase beta subunit family.</text>
</comment>
<dbReference type="Gene3D" id="2.60.40.10">
    <property type="entry name" value="Immunoglobulins"/>
    <property type="match status" value="1"/>
</dbReference>
<dbReference type="GO" id="GO:0005886">
    <property type="term" value="C:plasma membrane"/>
    <property type="evidence" value="ECO:0007669"/>
    <property type="project" value="EnsemblFungi"/>
</dbReference>
<keyword evidence="8" id="KW-1185">Reference proteome</keyword>
<dbReference type="HOGENOM" id="CLU_033562_1_0_1"/>
<keyword evidence="3" id="KW-0963">Cytoplasm</keyword>
<organism evidence="7 8">
    <name type="scientific">Huiozyma naganishii (strain ATCC MYA-139 / BCRC 22969 / CBS 8797 / KCTC 17520 / NBRC 10181 / NCYC 3082 / Yp74L-3)</name>
    <name type="common">Yeast</name>
    <name type="synonym">Kazachstania naganishii</name>
    <dbReference type="NCBI Taxonomy" id="1071383"/>
    <lineage>
        <taxon>Eukaryota</taxon>
        <taxon>Fungi</taxon>
        <taxon>Dikarya</taxon>
        <taxon>Ascomycota</taxon>
        <taxon>Saccharomycotina</taxon>
        <taxon>Saccharomycetes</taxon>
        <taxon>Saccharomycetales</taxon>
        <taxon>Saccharomycetaceae</taxon>
        <taxon>Huiozyma</taxon>
    </lineage>
</organism>
<feature type="region of interest" description="Disordered" evidence="5">
    <location>
        <begin position="67"/>
        <end position="127"/>
    </location>
</feature>
<dbReference type="GO" id="GO:0005737">
    <property type="term" value="C:cytoplasm"/>
    <property type="evidence" value="ECO:0007669"/>
    <property type="project" value="UniProtKB-SubCell"/>
</dbReference>
<dbReference type="AlphaFoldDB" id="J7RG51"/>
<dbReference type="GO" id="GO:0140767">
    <property type="term" value="F:enzyme-substrate adaptor activity"/>
    <property type="evidence" value="ECO:0007669"/>
    <property type="project" value="EnsemblFungi"/>
</dbReference>
<dbReference type="InterPro" id="IPR013783">
    <property type="entry name" value="Ig-like_fold"/>
</dbReference>
<dbReference type="Pfam" id="PF16561">
    <property type="entry name" value="AMPK1_CBM"/>
    <property type="match status" value="1"/>
</dbReference>
<reference evidence="7 8" key="1">
    <citation type="journal article" date="2011" name="Proc. Natl. Acad. Sci. U.S.A.">
        <title>Evolutionary erosion of yeast sex chromosomes by mating-type switching accidents.</title>
        <authorList>
            <person name="Gordon J.L."/>
            <person name="Armisen D."/>
            <person name="Proux-Wera E."/>
            <person name="Oheigeartaigh S.S."/>
            <person name="Byrne K.P."/>
            <person name="Wolfe K.H."/>
        </authorList>
    </citation>
    <scope>NUCLEOTIDE SEQUENCE [LARGE SCALE GENOMIC DNA]</scope>
    <source>
        <strain evidence="8">ATCC MYA-139 / BCRC 22969 / CBS 8797 / CCRC 22969 / KCTC 17520 / NBRC 10181 / NCYC 3082</strain>
    </source>
</reference>
<protein>
    <recommendedName>
        <fullName evidence="6">Association with the SNF1 complex (ASC) domain-containing protein</fullName>
    </recommendedName>
</protein>
<sequence>MSSRSDTKAAQEDLDDAKLLCLGVNSLMAVPTDEEEAKAIATHGASTGGVPKKLVKRKSTLIFDDEGEEAGNLRGQGKSSASTGRADGMYEGVETISSSSSGDSLTSVEDDTDANKSGKLSTSTSKRHLSIAELSRTTSQISTRKYVDRMVTVDVVWQQGGHKVYVTGSFTAWKKMVGLVDDPDRPGVKHVRLKLPVGTHKFRFVVDNELRFSDFLPTATDQTGNFVNYIEVKPSEETLELEKDIKKMSLRSKLALKIRSEPDNIDNGYTRYHDSTNLALETYKYITKIPVVFRDPKIMEQYYQTVEQNKNKSHMAWLLPPELPSQLERCILNNKNEDTDNGPCELTTPNYVTLNHLLTSSIKNNMLCLGCSVRYRQKYVTQVYYTPLE</sequence>
<dbReference type="GO" id="GO:0043254">
    <property type="term" value="P:regulation of protein-containing complex assembly"/>
    <property type="evidence" value="ECO:0007669"/>
    <property type="project" value="EnsemblFungi"/>
</dbReference>
<dbReference type="InterPro" id="IPR050827">
    <property type="entry name" value="CRP1_MDG1_kinase"/>
</dbReference>